<keyword evidence="2" id="KW-1185">Reference proteome</keyword>
<evidence type="ECO:0000313" key="2">
    <source>
        <dbReference type="Proteomes" id="UP001164539"/>
    </source>
</evidence>
<protein>
    <submittedName>
        <fullName evidence="1">Protein MODIFIER OF SNC1 1-like protein</fullName>
    </submittedName>
</protein>
<gene>
    <name evidence="1" type="ORF">OWV82_014627</name>
</gene>
<comment type="caution">
    <text evidence="1">The sequence shown here is derived from an EMBL/GenBank/DDBJ whole genome shotgun (WGS) entry which is preliminary data.</text>
</comment>
<evidence type="ECO:0000313" key="1">
    <source>
        <dbReference type="EMBL" id="KAJ4712376.1"/>
    </source>
</evidence>
<reference evidence="1 2" key="1">
    <citation type="journal article" date="2023" name="Science">
        <title>Complex scaffold remodeling in plant triterpene biosynthesis.</title>
        <authorList>
            <person name="De La Pena R."/>
            <person name="Hodgson H."/>
            <person name="Liu J.C."/>
            <person name="Stephenson M.J."/>
            <person name="Martin A.C."/>
            <person name="Owen C."/>
            <person name="Harkess A."/>
            <person name="Leebens-Mack J."/>
            <person name="Jimenez L.E."/>
            <person name="Osbourn A."/>
            <person name="Sattely E.S."/>
        </authorList>
    </citation>
    <scope>NUCLEOTIDE SEQUENCE [LARGE SCALE GENOMIC DNA]</scope>
    <source>
        <strain evidence="2">cv. JPN11</strain>
        <tissue evidence="1">Leaf</tissue>
    </source>
</reference>
<dbReference type="EMBL" id="CM051401">
    <property type="protein sequence ID" value="KAJ4712376.1"/>
    <property type="molecule type" value="Genomic_DNA"/>
</dbReference>
<name>A0ACC1XLT7_MELAZ</name>
<accession>A0ACC1XLT7</accession>
<proteinExistence type="predicted"/>
<organism evidence="1 2">
    <name type="scientific">Melia azedarach</name>
    <name type="common">Chinaberry tree</name>
    <dbReference type="NCBI Taxonomy" id="155640"/>
    <lineage>
        <taxon>Eukaryota</taxon>
        <taxon>Viridiplantae</taxon>
        <taxon>Streptophyta</taxon>
        <taxon>Embryophyta</taxon>
        <taxon>Tracheophyta</taxon>
        <taxon>Spermatophyta</taxon>
        <taxon>Magnoliopsida</taxon>
        <taxon>eudicotyledons</taxon>
        <taxon>Gunneridae</taxon>
        <taxon>Pentapetalae</taxon>
        <taxon>rosids</taxon>
        <taxon>malvids</taxon>
        <taxon>Sapindales</taxon>
        <taxon>Meliaceae</taxon>
        <taxon>Melia</taxon>
    </lineage>
</organism>
<sequence length="1610" mass="173954">MTSSMLSGERRWASARRGGMTVLGKVAVPKVSVPKPINLPSQKLENHGLDPNVEIVPKGTLSWGSSRSSSSASNAWASSTLSPNADGGTGSPRHLSGRPSSGGSGTRPSTGSSEKAHEPIVSAWSSNSRPSSASGALTSNQTSATSLRPRSAETRPGSSQLSRFAEPLSENSVAWGTAGMVEKLGVTSSKNDGFSLTSGDFPTLGSEKDNSGRNTESQDLGSHGRPGSSSGGVAPVKDRSGTFVAGDVSVNGNSEESNVEKWQADPQGPQPYPNTGIPHQHFEAWHGPHGPPINNHPGGVWYRGPPGGPPFGSPVPPGGFPMEPFHFYRPQIPATALGNPQPVPPPGAGPRAHHPKNGDMYRPPMPDAYMRPGMPIRPGFYPAPVAYEGYYGPPMGYRNSNERDIPFMGMAAGPPAYNRYSGQNAHDPGNSHGRSSACGPNGKPLASEQVEPGLPPDARGPYRVLLKQQDAWDGKDEELKREDTIPANASYAEKGDKPKVSSWENDWRGDYRKDDQMGLKRKAVGEEASYQVSVVEGGSSFVPVKVKSTEIRGNAKVVDDISVKKVEHAVTTSPEVPAAPKDSSLIQKIEGLNAKARASDGRHDIMSVSSWEEQKNIPQVVNADSDEPAIGSVYVGKNHTSGINNHAAYEGSVPARDKSFKSTAVSGTVTSRRSTHGMHGKADHHGKGRFSTQEVDGWRKKSPVADSPSVISAAHSESSNIHMQDHPAKEVTEKSGLYNQGKEGGESVPPMFEPIDSEAQRAKMRELAKQRVKQRQKEEEERERDQKAKALAKLEELNKRTQAAEGLTQKLEVLTSVAIQNKQDDNQSITESIVVANKPATSSSNDVAQISESASTRVETSTLLSNEEPLERPKSAHKESVRMHKHNESMPMKQHVNDADVHCDTAVQVNDAGASKQKRLSYKQKQNIPSEKYSTEKFTSAAESLKGHTDLTGNAAASCEPVASESAPSCESNSPVNTNVMAESSIQQKRRNNRNGKKHKVEEVTSGATLPIMVSTETNLMNDTSGEGGKAKASDLELDAIAVQSLTDSKDANQSSKQRLASPSEENHVRANNQWKSQHSRRLPRNVQNNKTAEKFHTSEAVIWAPVRTQSKAEVNTEASQKPVGEPSSMKNDNQVQNNSRNKRAEIERYVPKPVAKEMAQQGSGQQQLLGLSVDKTMSDEIDGKADAGSHGVEALQPGTGFASGKKGVAIESKIGDRDSRQNKQGKVHGSWRQRVSSESTIVQGLQDAESSNASRNVQKSIEHQQKQKPDVGSVKEQPNYSDEYSDGWNMPENSDPAVPLVAPVVKDQGLTAKGKRHQFKGHKGTGNNHDHDNKKINSGDAEKIYVQSSLPVPEMSQTDLPLSSKENRAMGDRSTSHWQPKPQAFSNPTQRASRPNSGQSVGAEIGRSNKKDSAPQGGLPSPPQQDKETSGEMSQPWHGHSASQTSKLDEASNVSYQELKRERKMASAKGLPNSPNQGPGSLVDTASSSNMDIRRDQRGPSGFRRNGNQNSRFSRGHESRGDWNTSSGQENKQHNQPMNRERQRHNSHYEYQPVGPYNNNRANNFEGMKDAPNNAGGKYRERGQNHSRRGGGNYHGRPSGTVRADGDCD</sequence>
<dbReference type="Proteomes" id="UP001164539">
    <property type="component" value="Chromosome 8"/>
</dbReference>